<dbReference type="EMBL" id="BA000059">
    <property type="protein sequence ID" value="BAO05066.1"/>
    <property type="molecule type" value="Genomic_DNA"/>
</dbReference>
<protein>
    <recommendedName>
        <fullName evidence="3">PrgI family protein</fullName>
    </recommendedName>
</protein>
<evidence type="ECO:0008006" key="3">
    <source>
        <dbReference type="Google" id="ProtNLM"/>
    </source>
</evidence>
<dbReference type="Proteomes" id="UP000054164">
    <property type="component" value="Unassembled WGS sequence"/>
</dbReference>
<keyword evidence="1" id="KW-0472">Membrane</keyword>
<keyword evidence="1" id="KW-1133">Transmembrane helix</keyword>
<evidence type="ECO:0000256" key="1">
    <source>
        <dbReference type="SAM" id="Phobius"/>
    </source>
</evidence>
<dbReference type="AlphaFoldDB" id="A0A060N3H7"/>
<sequence>MREFKIPYDISHEEKILGGYLSLRQIGYCATAATSLAIFFTHIHIFIKILFVLLVLAFTMSCSFIKINGLYFDKHLKYYLKFKKRNKCLLYKR</sequence>
<dbReference type="Pfam" id="PF12666">
    <property type="entry name" value="PrgI"/>
    <property type="match status" value="1"/>
</dbReference>
<name>A0A060N3H7_CLOBO</name>
<accession>A0A060N3H7</accession>
<proteinExistence type="predicted"/>
<reference evidence="2" key="1">
    <citation type="submission" date="2013-10" db="EMBL/GenBank/DDBJ databases">
        <title>Draft genome sequence of Clostridium botulinum type B strain Osaka05.</title>
        <authorList>
            <person name="Sakaguchi Y."/>
            <person name="Hosomi K."/>
            <person name="Uchiyama J."/>
            <person name="Ogura Y."/>
            <person name="Sakaguchi M."/>
            <person name="Kohda T."/>
            <person name="Mukamoto M."/>
            <person name="Misawa N."/>
            <person name="Matsuzaki S."/>
            <person name="Hayashi T."/>
            <person name="Kozaki S."/>
        </authorList>
    </citation>
    <scope>NUCLEOTIDE SEQUENCE</scope>
    <source>
        <strain evidence="2">Osaka05</strain>
    </source>
</reference>
<feature type="transmembrane region" description="Helical" evidence="1">
    <location>
        <begin position="21"/>
        <end position="43"/>
    </location>
</feature>
<dbReference type="HOGENOM" id="CLU_158472_1_0_9"/>
<dbReference type="RefSeq" id="WP_021107254.1">
    <property type="nucleotide sequence ID" value="NZ_BA000059.1"/>
</dbReference>
<gene>
    <name evidence="2" type="ORF">CBO05P2_041</name>
</gene>
<evidence type="ECO:0000313" key="2">
    <source>
        <dbReference type="EMBL" id="BAO05066.1"/>
    </source>
</evidence>
<dbReference type="InterPro" id="IPR024414">
    <property type="entry name" value="Uncharacterised_PrgI"/>
</dbReference>
<keyword evidence="1" id="KW-0812">Transmembrane</keyword>
<organism evidence="2">
    <name type="scientific">Clostridium botulinum B str. Osaka05</name>
    <dbReference type="NCBI Taxonomy" id="1407017"/>
    <lineage>
        <taxon>Bacteria</taxon>
        <taxon>Bacillati</taxon>
        <taxon>Bacillota</taxon>
        <taxon>Clostridia</taxon>
        <taxon>Eubacteriales</taxon>
        <taxon>Clostridiaceae</taxon>
        <taxon>Clostridium</taxon>
    </lineage>
</organism>
<feature type="transmembrane region" description="Helical" evidence="1">
    <location>
        <begin position="49"/>
        <end position="72"/>
    </location>
</feature>